<feature type="compositionally biased region" description="Polar residues" evidence="1">
    <location>
        <begin position="33"/>
        <end position="46"/>
    </location>
</feature>
<dbReference type="AlphaFoldDB" id="A0A9P8CJ11"/>
<feature type="region of interest" description="Disordered" evidence="1">
    <location>
        <begin position="1"/>
        <end position="66"/>
    </location>
</feature>
<feature type="region of interest" description="Disordered" evidence="1">
    <location>
        <begin position="232"/>
        <end position="259"/>
    </location>
</feature>
<evidence type="ECO:0000313" key="3">
    <source>
        <dbReference type="Proteomes" id="UP000887226"/>
    </source>
</evidence>
<keyword evidence="3" id="KW-1185">Reference proteome</keyword>
<evidence type="ECO:0000313" key="2">
    <source>
        <dbReference type="EMBL" id="KAG9248502.1"/>
    </source>
</evidence>
<feature type="compositionally biased region" description="Basic and acidic residues" evidence="1">
    <location>
        <begin position="91"/>
        <end position="111"/>
    </location>
</feature>
<organism evidence="2 3">
    <name type="scientific">Calycina marina</name>
    <dbReference type="NCBI Taxonomy" id="1763456"/>
    <lineage>
        <taxon>Eukaryota</taxon>
        <taxon>Fungi</taxon>
        <taxon>Dikarya</taxon>
        <taxon>Ascomycota</taxon>
        <taxon>Pezizomycotina</taxon>
        <taxon>Leotiomycetes</taxon>
        <taxon>Helotiales</taxon>
        <taxon>Pezizellaceae</taxon>
        <taxon>Calycina</taxon>
    </lineage>
</organism>
<evidence type="ECO:0000256" key="1">
    <source>
        <dbReference type="SAM" id="MobiDB-lite"/>
    </source>
</evidence>
<feature type="region of interest" description="Disordered" evidence="1">
    <location>
        <begin position="87"/>
        <end position="163"/>
    </location>
</feature>
<comment type="caution">
    <text evidence="2">The sequence shown here is derived from an EMBL/GenBank/DDBJ whole genome shotgun (WGS) entry which is preliminary data.</text>
</comment>
<dbReference type="Proteomes" id="UP000887226">
    <property type="component" value="Unassembled WGS sequence"/>
</dbReference>
<reference evidence="2" key="1">
    <citation type="journal article" date="2021" name="IMA Fungus">
        <title>Genomic characterization of three marine fungi, including Emericellopsis atlantica sp. nov. with signatures of a generalist lifestyle and marine biomass degradation.</title>
        <authorList>
            <person name="Hagestad O.C."/>
            <person name="Hou L."/>
            <person name="Andersen J.H."/>
            <person name="Hansen E.H."/>
            <person name="Altermark B."/>
            <person name="Li C."/>
            <person name="Kuhnert E."/>
            <person name="Cox R.J."/>
            <person name="Crous P.W."/>
            <person name="Spatafora J.W."/>
            <person name="Lail K."/>
            <person name="Amirebrahimi M."/>
            <person name="Lipzen A."/>
            <person name="Pangilinan J."/>
            <person name="Andreopoulos W."/>
            <person name="Hayes R.D."/>
            <person name="Ng V."/>
            <person name="Grigoriev I.V."/>
            <person name="Jackson S.A."/>
            <person name="Sutton T.D.S."/>
            <person name="Dobson A.D.W."/>
            <person name="Rama T."/>
        </authorList>
    </citation>
    <scope>NUCLEOTIDE SEQUENCE</scope>
    <source>
        <strain evidence="2">TRa3180A</strain>
    </source>
</reference>
<name>A0A9P8CJ11_9HELO</name>
<sequence>MCSQAQHVEIPSDSEASPANLFGSSEAKELGNTIRSSTPNSFSGTLLKQRKDAASSKAKKAMNTLRAEENKKLGALNILKREITSKIMESNQKETRELSATEKARKPEEKKKPHCRISRQSEDIKKASEPTPKISLAPLPTLRPSGPSRKNCVDTSNPHESLKKTGRTTHKELVVIALHPSGSFEEPAAPIGKGLNAIASTLHLSEPSKKSGTSAFTNLQEPERTFKLVISRKRDSTTEDASSTVKKQKFSNPRPGQYCRSNSDFKNETYLHNNLATCLRKSKGFTTKLHSSSTWAEYTEHAILP</sequence>
<dbReference type="EMBL" id="MU253748">
    <property type="protein sequence ID" value="KAG9248502.1"/>
    <property type="molecule type" value="Genomic_DNA"/>
</dbReference>
<gene>
    <name evidence="2" type="ORF">BJ878DRAFT_572355</name>
</gene>
<feature type="compositionally biased region" description="Basic and acidic residues" evidence="1">
    <location>
        <begin position="119"/>
        <end position="128"/>
    </location>
</feature>
<proteinExistence type="predicted"/>
<accession>A0A9P8CJ11</accession>
<protein>
    <submittedName>
        <fullName evidence="2">Uncharacterized protein</fullName>
    </submittedName>
</protein>